<gene>
    <name evidence="2" type="ORF">RM538_06335</name>
</gene>
<dbReference type="RefSeq" id="WP_311332564.1">
    <property type="nucleotide sequence ID" value="NZ_JAVRHZ010000002.1"/>
</dbReference>
<dbReference type="Gene3D" id="2.40.160.20">
    <property type="match status" value="1"/>
</dbReference>
<dbReference type="Proteomes" id="UP001254488">
    <property type="component" value="Unassembled WGS sequence"/>
</dbReference>
<keyword evidence="3" id="KW-1185">Reference proteome</keyword>
<organism evidence="2 3">
    <name type="scientific">Patiriisocius hiemis</name>
    <dbReference type="NCBI Taxonomy" id="3075604"/>
    <lineage>
        <taxon>Bacteria</taxon>
        <taxon>Pseudomonadati</taxon>
        <taxon>Bacteroidota</taxon>
        <taxon>Flavobacteriia</taxon>
        <taxon>Flavobacteriales</taxon>
        <taxon>Flavobacteriaceae</taxon>
        <taxon>Patiriisocius</taxon>
    </lineage>
</organism>
<sequence length="435" mass="48162">MKTTIKKLKIFVLIFLSNTLLYSQGLSKADIQATKELDAAIVKMHTEGQLQIPKVICAEPIKSLLYPSTNHFSFNYLIGGIRNYEKQVNAFEKIDKGNFASSFDKLIQKYEPGSSYLNFLKNTAEVNLGALNENEKKELREIYSTLHSFSRGIPIVFVEENMGACYVELRIIMKLTKVDSPFVYWSFASRVVENCNCKKDPDRKIKSLKYEYTSNAKGVLTSKKISFEEPKNIKFELLQEVCCPSKTETPKETALEINPTENISLPNQTIGGSIGAGFEQDFEETSFCLGAEYLYNATDVGDGALFIGGNIGVETTSFMDFNNTQFNIGPTVQLFSPITPSGETHMTNGINGNYIFGTNDNNGSKDDFSGFNIGLNTGLNVPLSDNVSISLIVPIVTHTSLTFTSQDGPGEFKADETSILINKNNPAKLGLRIGF</sequence>
<evidence type="ECO:0000256" key="1">
    <source>
        <dbReference type="SAM" id="SignalP"/>
    </source>
</evidence>
<evidence type="ECO:0000313" key="2">
    <source>
        <dbReference type="EMBL" id="MDT0555614.1"/>
    </source>
</evidence>
<keyword evidence="1" id="KW-0732">Signal</keyword>
<protein>
    <submittedName>
        <fullName evidence="2">Uncharacterized protein</fullName>
    </submittedName>
</protein>
<dbReference type="EMBL" id="JAVRHZ010000002">
    <property type="protein sequence ID" value="MDT0555614.1"/>
    <property type="molecule type" value="Genomic_DNA"/>
</dbReference>
<accession>A0ABU2YD69</accession>
<comment type="caution">
    <text evidence="2">The sequence shown here is derived from an EMBL/GenBank/DDBJ whole genome shotgun (WGS) entry which is preliminary data.</text>
</comment>
<name>A0ABU2YD69_9FLAO</name>
<reference evidence="2 3" key="1">
    <citation type="submission" date="2023-09" db="EMBL/GenBank/DDBJ databases">
        <authorList>
            <person name="Rey-Velasco X."/>
        </authorList>
    </citation>
    <scope>NUCLEOTIDE SEQUENCE [LARGE SCALE GENOMIC DNA]</scope>
    <source>
        <strain evidence="2 3">W242</strain>
    </source>
</reference>
<feature type="signal peptide" evidence="1">
    <location>
        <begin position="1"/>
        <end position="22"/>
    </location>
</feature>
<evidence type="ECO:0000313" key="3">
    <source>
        <dbReference type="Proteomes" id="UP001254488"/>
    </source>
</evidence>
<feature type="chain" id="PRO_5046117978" evidence="1">
    <location>
        <begin position="23"/>
        <end position="435"/>
    </location>
</feature>
<proteinExistence type="predicted"/>